<organism evidence="3 4">
    <name type="scientific">Lacihabitans lacunae</name>
    <dbReference type="NCBI Taxonomy" id="1028214"/>
    <lineage>
        <taxon>Bacteria</taxon>
        <taxon>Pseudomonadati</taxon>
        <taxon>Bacteroidota</taxon>
        <taxon>Cytophagia</taxon>
        <taxon>Cytophagales</taxon>
        <taxon>Leadbetterellaceae</taxon>
        <taxon>Lacihabitans</taxon>
    </lineage>
</organism>
<dbReference type="PROSITE" id="PS00745">
    <property type="entry name" value="RF_PROK_I"/>
    <property type="match status" value="1"/>
</dbReference>
<evidence type="ECO:0000313" key="3">
    <source>
        <dbReference type="EMBL" id="MFC3811903.1"/>
    </source>
</evidence>
<proteinExistence type="predicted"/>
<reference evidence="4" key="1">
    <citation type="journal article" date="2019" name="Int. J. Syst. Evol. Microbiol.">
        <title>The Global Catalogue of Microorganisms (GCM) 10K type strain sequencing project: providing services to taxonomists for standard genome sequencing and annotation.</title>
        <authorList>
            <consortium name="The Broad Institute Genomics Platform"/>
            <consortium name="The Broad Institute Genome Sequencing Center for Infectious Disease"/>
            <person name="Wu L."/>
            <person name="Ma J."/>
        </authorList>
    </citation>
    <scope>NUCLEOTIDE SEQUENCE [LARGE SCALE GENOMIC DNA]</scope>
    <source>
        <strain evidence="4">CECT 7956</strain>
    </source>
</reference>
<dbReference type="Proteomes" id="UP001595616">
    <property type="component" value="Unassembled WGS sequence"/>
</dbReference>
<dbReference type="GO" id="GO:0004045">
    <property type="term" value="F:peptidyl-tRNA hydrolase activity"/>
    <property type="evidence" value="ECO:0007669"/>
    <property type="project" value="UniProtKB-EC"/>
</dbReference>
<evidence type="ECO:0000256" key="1">
    <source>
        <dbReference type="SAM" id="MobiDB-lite"/>
    </source>
</evidence>
<sequence length="137" mass="15623">MRNINNLDFEPEITYSTARSGGPGGQNVNKVETKVLLRFNVEKSELLTDEEKLLISQKLKNMINQEGELLLTAQENRSQIKNKDIVFKKFLEALESALRKPKKRKPSKPTGASVMKRLKSKKTHGEKKALRGKLKDF</sequence>
<feature type="domain" description="Prokaryotic-type class I peptide chain release factors" evidence="2">
    <location>
        <begin position="19"/>
        <end position="35"/>
    </location>
</feature>
<evidence type="ECO:0000259" key="2">
    <source>
        <dbReference type="PROSITE" id="PS00745"/>
    </source>
</evidence>
<dbReference type="Pfam" id="PF00472">
    <property type="entry name" value="RF-1"/>
    <property type="match status" value="1"/>
</dbReference>
<keyword evidence="4" id="KW-1185">Reference proteome</keyword>
<keyword evidence="3" id="KW-0378">Hydrolase</keyword>
<dbReference type="SUPFAM" id="SSF110916">
    <property type="entry name" value="Peptidyl-tRNA hydrolase domain-like"/>
    <property type="match status" value="1"/>
</dbReference>
<comment type="caution">
    <text evidence="3">The sequence shown here is derived from an EMBL/GenBank/DDBJ whole genome shotgun (WGS) entry which is preliminary data.</text>
</comment>
<feature type="region of interest" description="Disordered" evidence="1">
    <location>
        <begin position="98"/>
        <end position="137"/>
    </location>
</feature>
<feature type="compositionally biased region" description="Basic residues" evidence="1">
    <location>
        <begin position="116"/>
        <end position="125"/>
    </location>
</feature>
<dbReference type="Gene3D" id="3.30.160.20">
    <property type="match status" value="1"/>
</dbReference>
<name>A0ABV7Z122_9BACT</name>
<evidence type="ECO:0000313" key="4">
    <source>
        <dbReference type="Proteomes" id="UP001595616"/>
    </source>
</evidence>
<accession>A0ABV7Z122</accession>
<dbReference type="EC" id="3.1.1.29" evidence="3"/>
<dbReference type="InterPro" id="IPR000352">
    <property type="entry name" value="Pep_chain_release_fac_I"/>
</dbReference>
<protein>
    <submittedName>
        <fullName evidence="3">Alternative ribosome rescue aminoacyl-tRNA hydrolase ArfB</fullName>
        <ecNumber evidence="3">3.1.1.29</ecNumber>
    </submittedName>
</protein>
<dbReference type="PANTHER" id="PTHR47814:SF1">
    <property type="entry name" value="PEPTIDYL-TRNA HYDROLASE ARFB"/>
    <property type="match status" value="1"/>
</dbReference>
<gene>
    <name evidence="3" type="primary">arfB</name>
    <name evidence="3" type="ORF">ACFOOI_14665</name>
</gene>
<feature type="compositionally biased region" description="Basic and acidic residues" evidence="1">
    <location>
        <begin position="126"/>
        <end position="137"/>
    </location>
</feature>
<dbReference type="EMBL" id="JBHRYQ010000001">
    <property type="protein sequence ID" value="MFC3811903.1"/>
    <property type="molecule type" value="Genomic_DNA"/>
</dbReference>
<dbReference type="PANTHER" id="PTHR47814">
    <property type="entry name" value="PEPTIDYL-TRNA HYDROLASE ARFB"/>
    <property type="match status" value="1"/>
</dbReference>
<dbReference type="NCBIfam" id="NF006718">
    <property type="entry name" value="PRK09256.1"/>
    <property type="match status" value="1"/>
</dbReference>
<dbReference type="RefSeq" id="WP_379838755.1">
    <property type="nucleotide sequence ID" value="NZ_JBHRYQ010000001.1"/>
</dbReference>